<dbReference type="Proteomes" id="UP000029492">
    <property type="component" value="Chromosome"/>
</dbReference>
<protein>
    <submittedName>
        <fullName evidence="2">Protein of unassigned function</fullName>
    </submittedName>
</protein>
<organism evidence="2 3">
    <name type="scientific">Methylobacterium oryzae CBMB20</name>
    <dbReference type="NCBI Taxonomy" id="693986"/>
    <lineage>
        <taxon>Bacteria</taxon>
        <taxon>Pseudomonadati</taxon>
        <taxon>Pseudomonadota</taxon>
        <taxon>Alphaproteobacteria</taxon>
        <taxon>Hyphomicrobiales</taxon>
        <taxon>Methylobacteriaceae</taxon>
        <taxon>Methylobacterium</taxon>
    </lineage>
</organism>
<dbReference type="STRING" id="693986.MOC_6136"/>
<feature type="region of interest" description="Disordered" evidence="1">
    <location>
        <begin position="26"/>
        <end position="46"/>
    </location>
</feature>
<dbReference type="AlphaFoldDB" id="A0A089P0Z6"/>
<proteinExistence type="predicted"/>
<accession>A0A089P0Z6</accession>
<dbReference type="KEGG" id="mor:MOC_6136"/>
<evidence type="ECO:0000313" key="2">
    <source>
        <dbReference type="EMBL" id="AIQ93891.1"/>
    </source>
</evidence>
<evidence type="ECO:0000313" key="3">
    <source>
        <dbReference type="Proteomes" id="UP000029492"/>
    </source>
</evidence>
<keyword evidence="3" id="KW-1185">Reference proteome</keyword>
<gene>
    <name evidence="2" type="ORF">MOC_6136</name>
</gene>
<dbReference type="HOGENOM" id="CLU_3185738_0_0_5"/>
<evidence type="ECO:0000256" key="1">
    <source>
        <dbReference type="SAM" id="MobiDB-lite"/>
    </source>
</evidence>
<name>A0A089P0Z6_9HYPH</name>
<sequence>MGRRCLRAEGTALSGIGAGPSIAAARSRPFGSAAPQRPRLRYKRPG</sequence>
<reference evidence="2 3" key="1">
    <citation type="journal article" date="2014" name="PLoS ONE">
        <title>Genome Information of Methylobacterium oryzae, a Plant-Probiotic Methylotroph in the Phyllosphere.</title>
        <authorList>
            <person name="Kwak M.J."/>
            <person name="Jeong H."/>
            <person name="Madhaiyan M."/>
            <person name="Lee Y."/>
            <person name="Sa T.M."/>
            <person name="Oh T.K."/>
            <person name="Kim J.F."/>
        </authorList>
    </citation>
    <scope>NUCLEOTIDE SEQUENCE [LARGE SCALE GENOMIC DNA]</scope>
    <source>
        <strain evidence="2 3">CBMB20</strain>
    </source>
</reference>
<dbReference type="EMBL" id="CP003811">
    <property type="protein sequence ID" value="AIQ93891.1"/>
    <property type="molecule type" value="Genomic_DNA"/>
</dbReference>